<proteinExistence type="predicted"/>
<accession>A0A481YNZ9</accession>
<evidence type="ECO:0000313" key="1">
    <source>
        <dbReference type="EMBL" id="QBK84830.1"/>
    </source>
</evidence>
<reference evidence="1" key="1">
    <citation type="journal article" date="2019" name="MBio">
        <title>Virus Genomes from Deep Sea Sediments Expand the Ocean Megavirome and Support Independent Origins of Viral Gigantism.</title>
        <authorList>
            <person name="Backstrom D."/>
            <person name="Yutin N."/>
            <person name="Jorgensen S.L."/>
            <person name="Dharamshi J."/>
            <person name="Homa F."/>
            <person name="Zaremba-Niedwiedzka K."/>
            <person name="Spang A."/>
            <person name="Wolf Y.I."/>
            <person name="Koonin E.V."/>
            <person name="Ettema T.J."/>
        </authorList>
    </citation>
    <scope>NUCLEOTIDE SEQUENCE</scope>
</reference>
<name>A0A481YNZ9_9VIRU</name>
<sequence length="172" mass="20839">MNFNIKKYQNEYNLFKDLCFRILKIIDIEDIKNEEVKDYIDSKNKYDLDIIWIKYVVFNEIYRFNFLIKINEIMRLSIGNIYKNIICIHLYINGEIIIRTTLNIDFEINLNIKYDYISFNFKDNKIIIKDNKLSNKNTIYNINYEILESNYQDSKLNNLDVVIIGNLLNDNF</sequence>
<protein>
    <submittedName>
        <fullName evidence="1">Uncharacterized protein</fullName>
    </submittedName>
</protein>
<dbReference type="EMBL" id="MK500299">
    <property type="protein sequence ID" value="QBK84830.1"/>
    <property type="molecule type" value="Genomic_DNA"/>
</dbReference>
<gene>
    <name evidence="1" type="ORF">LCDPAC02_00290</name>
</gene>
<organism evidence="1">
    <name type="scientific">Pithovirus LCDPAC02</name>
    <dbReference type="NCBI Taxonomy" id="2506601"/>
    <lineage>
        <taxon>Viruses</taxon>
        <taxon>Pithoviruses</taxon>
    </lineage>
</organism>